<sequence>MHFGSYKAVQFGDAADVMRWAAGDRYATAHIRDIREMPIDEARAVLESGNPVAVNIVPPERPDDIPADLDRFDLNPKHVWAPVTLGTDGTLEMRNPVTAKGDSTGLTLEALHRMNASLHWVDNSG</sequence>
<dbReference type="Proteomes" id="UP001611494">
    <property type="component" value="Unassembled WGS sequence"/>
</dbReference>
<protein>
    <submittedName>
        <fullName evidence="1">Uncharacterized protein</fullName>
    </submittedName>
</protein>
<dbReference type="EMBL" id="JBIRYL010000012">
    <property type="protein sequence ID" value="MFI2233210.1"/>
    <property type="molecule type" value="Genomic_DNA"/>
</dbReference>
<dbReference type="RefSeq" id="WP_397065270.1">
    <property type="nucleotide sequence ID" value="NZ_JBIRYL010000012.1"/>
</dbReference>
<keyword evidence="2" id="KW-1185">Reference proteome</keyword>
<gene>
    <name evidence="1" type="ORF">ACH49Z_25505</name>
</gene>
<comment type="caution">
    <text evidence="1">The sequence shown here is derived from an EMBL/GenBank/DDBJ whole genome shotgun (WGS) entry which is preliminary data.</text>
</comment>
<organism evidence="1 2">
    <name type="scientific">Nocardia testacea</name>
    <dbReference type="NCBI Taxonomy" id="248551"/>
    <lineage>
        <taxon>Bacteria</taxon>
        <taxon>Bacillati</taxon>
        <taxon>Actinomycetota</taxon>
        <taxon>Actinomycetes</taxon>
        <taxon>Mycobacteriales</taxon>
        <taxon>Nocardiaceae</taxon>
        <taxon>Nocardia</taxon>
    </lineage>
</organism>
<name>A0ABW7W4S9_9NOCA</name>
<reference evidence="1 2" key="1">
    <citation type="submission" date="2024-10" db="EMBL/GenBank/DDBJ databases">
        <title>The Natural Products Discovery Center: Release of the First 8490 Sequenced Strains for Exploring Actinobacteria Biosynthetic Diversity.</title>
        <authorList>
            <person name="Kalkreuter E."/>
            <person name="Kautsar S.A."/>
            <person name="Yang D."/>
            <person name="Bader C.D."/>
            <person name="Teijaro C.N."/>
            <person name="Fluegel L."/>
            <person name="Davis C.M."/>
            <person name="Simpson J.R."/>
            <person name="Lauterbach L."/>
            <person name="Steele A.D."/>
            <person name="Gui C."/>
            <person name="Meng S."/>
            <person name="Li G."/>
            <person name="Viehrig K."/>
            <person name="Ye F."/>
            <person name="Su P."/>
            <person name="Kiefer A.F."/>
            <person name="Nichols A."/>
            <person name="Cepeda A.J."/>
            <person name="Yan W."/>
            <person name="Fan B."/>
            <person name="Jiang Y."/>
            <person name="Adhikari A."/>
            <person name="Zheng C.-J."/>
            <person name="Schuster L."/>
            <person name="Cowan T.M."/>
            <person name="Smanski M.J."/>
            <person name="Chevrette M.G."/>
            <person name="De Carvalho L.P.S."/>
            <person name="Shen B."/>
        </authorList>
    </citation>
    <scope>NUCLEOTIDE SEQUENCE [LARGE SCALE GENOMIC DNA]</scope>
    <source>
        <strain evidence="1 2">NPDC019377</strain>
    </source>
</reference>
<evidence type="ECO:0000313" key="1">
    <source>
        <dbReference type="EMBL" id="MFI2233210.1"/>
    </source>
</evidence>
<proteinExistence type="predicted"/>
<accession>A0ABW7W4S9</accession>
<evidence type="ECO:0000313" key="2">
    <source>
        <dbReference type="Proteomes" id="UP001611494"/>
    </source>
</evidence>